<dbReference type="EMBL" id="ML977144">
    <property type="protein sequence ID" value="KAF1989712.1"/>
    <property type="molecule type" value="Genomic_DNA"/>
</dbReference>
<gene>
    <name evidence="3" type="ORF">K402DRAFT_326531</name>
</gene>
<feature type="compositionally biased region" description="Polar residues" evidence="1">
    <location>
        <begin position="112"/>
        <end position="130"/>
    </location>
</feature>
<reference evidence="3" key="1">
    <citation type="journal article" date="2020" name="Stud. Mycol.">
        <title>101 Dothideomycetes genomes: a test case for predicting lifestyles and emergence of pathogens.</title>
        <authorList>
            <person name="Haridas S."/>
            <person name="Albert R."/>
            <person name="Binder M."/>
            <person name="Bloem J."/>
            <person name="Labutti K."/>
            <person name="Salamov A."/>
            <person name="Andreopoulos B."/>
            <person name="Baker S."/>
            <person name="Barry K."/>
            <person name="Bills G."/>
            <person name="Bluhm B."/>
            <person name="Cannon C."/>
            <person name="Castanera R."/>
            <person name="Culley D."/>
            <person name="Daum C."/>
            <person name="Ezra D."/>
            <person name="Gonzalez J."/>
            <person name="Henrissat B."/>
            <person name="Kuo A."/>
            <person name="Liang C."/>
            <person name="Lipzen A."/>
            <person name="Lutzoni F."/>
            <person name="Magnuson J."/>
            <person name="Mondo S."/>
            <person name="Nolan M."/>
            <person name="Ohm R."/>
            <person name="Pangilinan J."/>
            <person name="Park H.-J."/>
            <person name="Ramirez L."/>
            <person name="Alfaro M."/>
            <person name="Sun H."/>
            <person name="Tritt A."/>
            <person name="Yoshinaga Y."/>
            <person name="Zwiers L.-H."/>
            <person name="Turgeon B."/>
            <person name="Goodwin S."/>
            <person name="Spatafora J."/>
            <person name="Crous P."/>
            <person name="Grigoriev I."/>
        </authorList>
    </citation>
    <scope>NUCLEOTIDE SEQUENCE</scope>
    <source>
        <strain evidence="3">CBS 113979</strain>
    </source>
</reference>
<name>A0A6G1H9H6_9PEZI</name>
<feature type="region of interest" description="Disordered" evidence="1">
    <location>
        <begin position="358"/>
        <end position="517"/>
    </location>
</feature>
<feature type="region of interest" description="Disordered" evidence="1">
    <location>
        <begin position="1"/>
        <end position="140"/>
    </location>
</feature>
<accession>A0A6G1H9H6</accession>
<protein>
    <recommendedName>
        <fullName evidence="2">Nitrogen regulatory protein areA GATA-like domain-containing protein</fullName>
    </recommendedName>
</protein>
<proteinExistence type="predicted"/>
<dbReference type="Pfam" id="PF08550">
    <property type="entry name" value="GATA_AreA"/>
    <property type="match status" value="1"/>
</dbReference>
<dbReference type="InterPro" id="IPR052292">
    <property type="entry name" value="Glucose_repression_reg"/>
</dbReference>
<feature type="compositionally biased region" description="Polar residues" evidence="1">
    <location>
        <begin position="445"/>
        <end position="456"/>
    </location>
</feature>
<dbReference type="PANTHER" id="PTHR28051:SF1">
    <property type="entry name" value="PROTEIN MTL1-RELATED"/>
    <property type="match status" value="1"/>
</dbReference>
<evidence type="ECO:0000313" key="4">
    <source>
        <dbReference type="Proteomes" id="UP000800041"/>
    </source>
</evidence>
<dbReference type="AlphaFoldDB" id="A0A6G1H9H6"/>
<dbReference type="GO" id="GO:0042149">
    <property type="term" value="P:cellular response to glucose starvation"/>
    <property type="evidence" value="ECO:0007669"/>
    <property type="project" value="TreeGrafter"/>
</dbReference>
<dbReference type="OrthoDB" id="5563539at2759"/>
<evidence type="ECO:0000313" key="3">
    <source>
        <dbReference type="EMBL" id="KAF1989712.1"/>
    </source>
</evidence>
<keyword evidence="4" id="KW-1185">Reference proteome</keyword>
<dbReference type="Proteomes" id="UP000800041">
    <property type="component" value="Unassembled WGS sequence"/>
</dbReference>
<feature type="compositionally biased region" description="Low complexity" evidence="1">
    <location>
        <begin position="68"/>
        <end position="78"/>
    </location>
</feature>
<feature type="region of interest" description="Disordered" evidence="1">
    <location>
        <begin position="315"/>
        <end position="340"/>
    </location>
</feature>
<feature type="compositionally biased region" description="Basic and acidic residues" evidence="1">
    <location>
        <begin position="423"/>
        <end position="435"/>
    </location>
</feature>
<sequence length="558" mass="61950">MQPESSSYFSSSNLRRSSPSSTSLFVGSPPTVSPARKPLLSTEHQEKASHEPLSRPQYHASSFKYHDSFSTSSDSTADQSEDSSEDEDDGGISFPTYGIPSHRVDDDEVPLSPQSVSTAPTSSNLSTPANTPDVIAPADDTEIKQQPSRHVDYLSHDWREEDIWASWKHIVANRGTYGSRSRFENASWRTWAKQKNRLKTVSPETLNWLKDCDVTWLYGPLQTASSYNLSEYASEPQSRLSKNNSFLNKKPILKKRSMSEVMLQKSISASSLLKQAAASVQSQQAHRSALRIPQRPMMAGRGVSDFVSTSIPSRTISRDTTDCSSRSTSGLVTPDGDHSERRHIRFHDTVEQCIAVDAKNEDEEEEEEWAAKPQEDEDSSSDDGVVMMKSSTKKRTISRNHSRNSFTAESKTIAMLPSTTLKYRTDSPETGDHPSHSVSPYYRSSKLSPSPSQETLRPSRPSANFLIDDDDDEAGMAWDPSGAFDERRDSASPLDNGKQKEEVEEPEPGGLRRTASGMFMPYEDDEDAAAAGLIGKVVDTVNTAKDIAHVIWNVGWRR</sequence>
<dbReference type="GO" id="GO:0007039">
    <property type="term" value="P:protein catabolic process in the vacuole"/>
    <property type="evidence" value="ECO:0007669"/>
    <property type="project" value="TreeGrafter"/>
</dbReference>
<feature type="compositionally biased region" description="Basic and acidic residues" evidence="1">
    <location>
        <begin position="43"/>
        <end position="53"/>
    </location>
</feature>
<dbReference type="GO" id="GO:0005773">
    <property type="term" value="C:vacuole"/>
    <property type="evidence" value="ECO:0007669"/>
    <property type="project" value="GOC"/>
</dbReference>
<dbReference type="PANTHER" id="PTHR28051">
    <property type="entry name" value="PROTEIN MTL1-RELATED"/>
    <property type="match status" value="1"/>
</dbReference>
<evidence type="ECO:0000256" key="1">
    <source>
        <dbReference type="SAM" id="MobiDB-lite"/>
    </source>
</evidence>
<evidence type="ECO:0000259" key="2">
    <source>
        <dbReference type="Pfam" id="PF08550"/>
    </source>
</evidence>
<feature type="compositionally biased region" description="Basic residues" evidence="1">
    <location>
        <begin position="391"/>
        <end position="402"/>
    </location>
</feature>
<dbReference type="InterPro" id="IPR013860">
    <property type="entry name" value="AreA_GATA"/>
</dbReference>
<feature type="compositionally biased region" description="Acidic residues" evidence="1">
    <location>
        <begin position="79"/>
        <end position="90"/>
    </location>
</feature>
<organism evidence="3 4">
    <name type="scientific">Aulographum hederae CBS 113979</name>
    <dbReference type="NCBI Taxonomy" id="1176131"/>
    <lineage>
        <taxon>Eukaryota</taxon>
        <taxon>Fungi</taxon>
        <taxon>Dikarya</taxon>
        <taxon>Ascomycota</taxon>
        <taxon>Pezizomycotina</taxon>
        <taxon>Dothideomycetes</taxon>
        <taxon>Pleosporomycetidae</taxon>
        <taxon>Aulographales</taxon>
        <taxon>Aulographaceae</taxon>
    </lineage>
</organism>
<feature type="compositionally biased region" description="Low complexity" evidence="1">
    <location>
        <begin position="1"/>
        <end position="23"/>
    </location>
</feature>
<feature type="domain" description="Nitrogen regulatory protein areA GATA-like" evidence="2">
    <location>
        <begin position="166"/>
        <end position="193"/>
    </location>
</feature>